<feature type="chain" id="PRO_5019205013" evidence="1">
    <location>
        <begin position="20"/>
        <end position="203"/>
    </location>
</feature>
<evidence type="ECO:0000313" key="4">
    <source>
        <dbReference type="Proteomes" id="UP000283310"/>
    </source>
</evidence>
<evidence type="ECO:0000313" key="3">
    <source>
        <dbReference type="EMBL" id="RGR12984.1"/>
    </source>
</evidence>
<proteinExistence type="predicted"/>
<dbReference type="InterPro" id="IPR036709">
    <property type="entry name" value="Autotransporte_beta_dom_sf"/>
</dbReference>
<dbReference type="Pfam" id="PF13568">
    <property type="entry name" value="OMP_b-brl_2"/>
    <property type="match status" value="1"/>
</dbReference>
<organism evidence="3 4">
    <name type="scientific">Bacteroides stercoris</name>
    <dbReference type="NCBI Taxonomy" id="46506"/>
    <lineage>
        <taxon>Bacteria</taxon>
        <taxon>Pseudomonadati</taxon>
        <taxon>Bacteroidota</taxon>
        <taxon>Bacteroidia</taxon>
        <taxon>Bacteroidales</taxon>
        <taxon>Bacteroidaceae</taxon>
        <taxon>Bacteroides</taxon>
    </lineage>
</organism>
<evidence type="ECO:0000259" key="2">
    <source>
        <dbReference type="Pfam" id="PF13568"/>
    </source>
</evidence>
<evidence type="ECO:0000256" key="1">
    <source>
        <dbReference type="SAM" id="SignalP"/>
    </source>
</evidence>
<comment type="caution">
    <text evidence="3">The sequence shown here is derived from an EMBL/GenBank/DDBJ whole genome shotgun (WGS) entry which is preliminary data.</text>
</comment>
<gene>
    <name evidence="3" type="ORF">DWY65_09340</name>
</gene>
<dbReference type="EMBL" id="QRTW01000014">
    <property type="protein sequence ID" value="RGR12984.1"/>
    <property type="molecule type" value="Genomic_DNA"/>
</dbReference>
<feature type="signal peptide" evidence="1">
    <location>
        <begin position="1"/>
        <end position="19"/>
    </location>
</feature>
<dbReference type="AlphaFoldDB" id="A0A412DLH8"/>
<keyword evidence="1" id="KW-0732">Signal</keyword>
<feature type="domain" description="Outer membrane protein beta-barrel" evidence="2">
    <location>
        <begin position="19"/>
        <end position="182"/>
    </location>
</feature>
<accession>A0A412DLH8</accession>
<dbReference type="RefSeq" id="WP_117903824.1">
    <property type="nucleotide sequence ID" value="NZ_JADNPL010000011.1"/>
</dbReference>
<protein>
    <submittedName>
        <fullName evidence="3">PorT family protein</fullName>
    </submittedName>
</protein>
<sequence>MKKKFFMCVLLLSATMVKAQELRWGITGGVNLSSPTNYNLQVGYNVGVKGEYLFKEDKGFYLDWGISLSKKGWKSEWYYDQQEKTSTQWKTNAHYLNIPIHVGYKIPAGEKFSFFASVGPYFGVGLFGKYKAVSDKSETTLAKNVFNDYMNRFDWGLGARLGVECMKHFQVSVGYDWGLKKIRHDKLNDSKNRNFNASVTYLF</sequence>
<dbReference type="SUPFAM" id="SSF103515">
    <property type="entry name" value="Autotransporter"/>
    <property type="match status" value="1"/>
</dbReference>
<reference evidence="3 4" key="1">
    <citation type="submission" date="2018-08" db="EMBL/GenBank/DDBJ databases">
        <title>A genome reference for cultivated species of the human gut microbiota.</title>
        <authorList>
            <person name="Zou Y."/>
            <person name="Xue W."/>
            <person name="Luo G."/>
        </authorList>
    </citation>
    <scope>NUCLEOTIDE SEQUENCE [LARGE SCALE GENOMIC DNA]</scope>
    <source>
        <strain evidence="3 4">AF26-20BH</strain>
    </source>
</reference>
<dbReference type="InterPro" id="IPR025665">
    <property type="entry name" value="Beta-barrel_OMP_2"/>
</dbReference>
<name>A0A412DLH8_BACSE</name>
<dbReference type="Proteomes" id="UP000283310">
    <property type="component" value="Unassembled WGS sequence"/>
</dbReference>